<dbReference type="RefSeq" id="WP_415867043.1">
    <property type="nucleotide sequence ID" value="NZ_CP134537.1"/>
</dbReference>
<name>A0ABY9XYD3_9FLAO</name>
<proteinExistence type="predicted"/>
<evidence type="ECO:0000313" key="1">
    <source>
        <dbReference type="EMBL" id="WNH10816.1"/>
    </source>
</evidence>
<gene>
    <name evidence="1" type="ORF">RHP51_09345</name>
</gene>
<accession>A0ABY9XYD3</accession>
<evidence type="ECO:0000313" key="2">
    <source>
        <dbReference type="Proteomes" id="UP001302806"/>
    </source>
</evidence>
<sequence length="44" mass="4874">MAAFSAKADLDFNKKAAKKAPTLPPAPTIPETDPMVLFVYKWHD</sequence>
<organism evidence="1 2">
    <name type="scientific">Thalassobellus suaedae</name>
    <dbReference type="NCBI Taxonomy" id="3074124"/>
    <lineage>
        <taxon>Bacteria</taxon>
        <taxon>Pseudomonadati</taxon>
        <taxon>Bacteroidota</taxon>
        <taxon>Flavobacteriia</taxon>
        <taxon>Flavobacteriales</taxon>
        <taxon>Flavobacteriaceae</taxon>
        <taxon>Thalassobellus</taxon>
    </lineage>
</organism>
<dbReference type="EMBL" id="CP134537">
    <property type="protein sequence ID" value="WNH10816.1"/>
    <property type="molecule type" value="Genomic_DNA"/>
</dbReference>
<dbReference type="Proteomes" id="UP001302806">
    <property type="component" value="Chromosome"/>
</dbReference>
<reference evidence="1 2" key="1">
    <citation type="submission" date="2023-09" db="EMBL/GenBank/DDBJ databases">
        <title>Thalassobella suaedae gen. nov., sp. nov., a marine bacterium of the family Flavobacteriaceae isolated from a halophyte Suaeda japonica.</title>
        <authorList>
            <person name="Lee S.Y."/>
            <person name="Hwang C.Y."/>
        </authorList>
    </citation>
    <scope>NUCLEOTIDE SEQUENCE [LARGE SCALE GENOMIC DNA]</scope>
    <source>
        <strain evidence="1 2">HL-DH14</strain>
    </source>
</reference>
<protein>
    <submittedName>
        <fullName evidence="1">Uncharacterized protein</fullName>
    </submittedName>
</protein>